<organism evidence="2 3">
    <name type="scientific">Oryza sativa subsp. japonica</name>
    <name type="common">Rice</name>
    <dbReference type="NCBI Taxonomy" id="39947"/>
    <lineage>
        <taxon>Eukaryota</taxon>
        <taxon>Viridiplantae</taxon>
        <taxon>Streptophyta</taxon>
        <taxon>Embryophyta</taxon>
        <taxon>Tracheophyta</taxon>
        <taxon>Spermatophyta</taxon>
        <taxon>Magnoliopsida</taxon>
        <taxon>Liliopsida</taxon>
        <taxon>Poales</taxon>
        <taxon>Poaceae</taxon>
        <taxon>BOP clade</taxon>
        <taxon>Oryzoideae</taxon>
        <taxon>Oryzeae</taxon>
        <taxon>Oryzinae</taxon>
        <taxon>Oryza</taxon>
        <taxon>Oryza sativa</taxon>
    </lineage>
</organism>
<feature type="non-terminal residue" evidence="2">
    <location>
        <position position="1"/>
    </location>
</feature>
<dbReference type="PaxDb" id="39947-A0A0P0XYI4"/>
<feature type="compositionally biased region" description="Basic residues" evidence="1">
    <location>
        <begin position="104"/>
        <end position="120"/>
    </location>
</feature>
<accession>A0A0P0XYI4</accession>
<feature type="region of interest" description="Disordered" evidence="1">
    <location>
        <begin position="243"/>
        <end position="283"/>
    </location>
</feature>
<feature type="compositionally biased region" description="Low complexity" evidence="1">
    <location>
        <begin position="1"/>
        <end position="12"/>
    </location>
</feature>
<dbReference type="InParanoid" id="A0A0P0XYI4"/>
<sequence length="283" mass="31959">YHLYGGVRARPAVPRRRRGHGGCQVGVHAHLRRGAGPRRRPLLRSHRGLLEDQEVAQRRHRAPPQEGHRRRPRLCHGHRPRPAPERVRERQRRRPVEVRGERRAQRRGPPRHRPQLPHRRPRDDGVGAELVLLVLVVPARRRGAHRRRGPRGEGGDRHAPRRAVPVRRAPGDALPPRRAHRVDAAVPAGADRLAVVRGGRHAPRRHAPPRRLVRDVQRVRHGASRRHLGRGLLGVQAGAVARRRRRVPAGEPVPVHGVPRGAEDVPREGDGVRADEVHSCKRA</sequence>
<reference evidence="2 3" key="3">
    <citation type="journal article" date="2013" name="Rice">
        <title>Improvement of the Oryza sativa Nipponbare reference genome using next generation sequence and optical map data.</title>
        <authorList>
            <person name="Kawahara Y."/>
            <person name="de la Bastide M."/>
            <person name="Hamilton J.P."/>
            <person name="Kanamori H."/>
            <person name="McCombie W.R."/>
            <person name="Ouyang S."/>
            <person name="Schwartz D.C."/>
            <person name="Tanaka T."/>
            <person name="Wu J."/>
            <person name="Zhou S."/>
            <person name="Childs K.L."/>
            <person name="Davidson R.M."/>
            <person name="Lin H."/>
            <person name="Quesada-Ocampo L."/>
            <person name="Vaillancourt B."/>
            <person name="Sakai H."/>
            <person name="Lee S.S."/>
            <person name="Kim J."/>
            <person name="Numa H."/>
            <person name="Itoh T."/>
            <person name="Buell C.R."/>
            <person name="Matsumoto T."/>
        </authorList>
    </citation>
    <scope>NUCLEOTIDE SEQUENCE [LARGE SCALE GENOMIC DNA]</scope>
    <source>
        <strain evidence="3">cv. Nipponbare</strain>
    </source>
</reference>
<dbReference type="STRING" id="39947.A0A0P0XYI4"/>
<gene>
    <name evidence="2" type="ordered locus">Os11g0138300</name>
    <name evidence="2" type="ORF">OSNPB_110138300</name>
</gene>
<dbReference type="Proteomes" id="UP000059680">
    <property type="component" value="Chromosome 11"/>
</dbReference>
<dbReference type="AlphaFoldDB" id="A0A0P0XYI4"/>
<evidence type="ECO:0000313" key="2">
    <source>
        <dbReference type="EMBL" id="BAT12587.1"/>
    </source>
</evidence>
<feature type="compositionally biased region" description="Basic residues" evidence="1">
    <location>
        <begin position="29"/>
        <end position="47"/>
    </location>
</feature>
<dbReference type="EMBL" id="AP014967">
    <property type="protein sequence ID" value="BAT12587.1"/>
    <property type="molecule type" value="Genomic_DNA"/>
</dbReference>
<reference evidence="2 3" key="2">
    <citation type="journal article" date="2013" name="Plant Cell Physiol.">
        <title>Rice Annotation Project Database (RAP-DB): an integrative and interactive database for rice genomics.</title>
        <authorList>
            <person name="Sakai H."/>
            <person name="Lee S.S."/>
            <person name="Tanaka T."/>
            <person name="Numa H."/>
            <person name="Kim J."/>
            <person name="Kawahara Y."/>
            <person name="Wakimoto H."/>
            <person name="Yang C.C."/>
            <person name="Iwamoto M."/>
            <person name="Abe T."/>
            <person name="Yamada Y."/>
            <person name="Muto A."/>
            <person name="Inokuchi H."/>
            <person name="Ikemura T."/>
            <person name="Matsumoto T."/>
            <person name="Sasaki T."/>
            <person name="Itoh T."/>
        </authorList>
    </citation>
    <scope>NUCLEOTIDE SEQUENCE [LARGE SCALE GENOMIC DNA]</scope>
    <source>
        <strain evidence="3">cv. Nipponbare</strain>
    </source>
</reference>
<feature type="compositionally biased region" description="Basic and acidic residues" evidence="1">
    <location>
        <begin position="82"/>
        <end position="103"/>
    </location>
</feature>
<proteinExistence type="predicted"/>
<name>A0A0P0XYI4_ORYSJ</name>
<feature type="region of interest" description="Disordered" evidence="1">
    <location>
        <begin position="142"/>
        <end position="180"/>
    </location>
</feature>
<keyword evidence="3" id="KW-1185">Reference proteome</keyword>
<feature type="region of interest" description="Disordered" evidence="1">
    <location>
        <begin position="1"/>
        <end position="124"/>
    </location>
</feature>
<feature type="compositionally biased region" description="Basic residues" evidence="1">
    <location>
        <begin position="58"/>
        <end position="81"/>
    </location>
</feature>
<feature type="compositionally biased region" description="Basic and acidic residues" evidence="1">
    <location>
        <begin position="261"/>
        <end position="283"/>
    </location>
</feature>
<dbReference type="FunCoup" id="A0A0P0XYI4">
    <property type="interactions" value="27"/>
</dbReference>
<dbReference type="Gramene" id="Os11t0138300-01">
    <property type="protein sequence ID" value="Os11t0138300-01"/>
    <property type="gene ID" value="Os11g0138300"/>
</dbReference>
<dbReference type="OMA" id="CHGHRPR"/>
<evidence type="ECO:0000256" key="1">
    <source>
        <dbReference type="SAM" id="MobiDB-lite"/>
    </source>
</evidence>
<reference evidence="3" key="1">
    <citation type="journal article" date="2005" name="Nature">
        <title>The map-based sequence of the rice genome.</title>
        <authorList>
            <consortium name="International rice genome sequencing project (IRGSP)"/>
            <person name="Matsumoto T."/>
            <person name="Wu J."/>
            <person name="Kanamori H."/>
            <person name="Katayose Y."/>
            <person name="Fujisawa M."/>
            <person name="Namiki N."/>
            <person name="Mizuno H."/>
            <person name="Yamamoto K."/>
            <person name="Antonio B.A."/>
            <person name="Baba T."/>
            <person name="Sakata K."/>
            <person name="Nagamura Y."/>
            <person name="Aoki H."/>
            <person name="Arikawa K."/>
            <person name="Arita K."/>
            <person name="Bito T."/>
            <person name="Chiden Y."/>
            <person name="Fujitsuka N."/>
            <person name="Fukunaka R."/>
            <person name="Hamada M."/>
            <person name="Harada C."/>
            <person name="Hayashi A."/>
            <person name="Hijishita S."/>
            <person name="Honda M."/>
            <person name="Hosokawa S."/>
            <person name="Ichikawa Y."/>
            <person name="Idonuma A."/>
            <person name="Iijima M."/>
            <person name="Ikeda M."/>
            <person name="Ikeno M."/>
            <person name="Ito K."/>
            <person name="Ito S."/>
            <person name="Ito T."/>
            <person name="Ito Y."/>
            <person name="Ito Y."/>
            <person name="Iwabuchi A."/>
            <person name="Kamiya K."/>
            <person name="Karasawa W."/>
            <person name="Kurita K."/>
            <person name="Katagiri S."/>
            <person name="Kikuta A."/>
            <person name="Kobayashi H."/>
            <person name="Kobayashi N."/>
            <person name="Machita K."/>
            <person name="Maehara T."/>
            <person name="Masukawa M."/>
            <person name="Mizubayashi T."/>
            <person name="Mukai Y."/>
            <person name="Nagasaki H."/>
            <person name="Nagata Y."/>
            <person name="Naito S."/>
            <person name="Nakashima M."/>
            <person name="Nakama Y."/>
            <person name="Nakamichi Y."/>
            <person name="Nakamura M."/>
            <person name="Meguro A."/>
            <person name="Negishi M."/>
            <person name="Ohta I."/>
            <person name="Ohta T."/>
            <person name="Okamoto M."/>
            <person name="Ono N."/>
            <person name="Saji S."/>
            <person name="Sakaguchi M."/>
            <person name="Sakai K."/>
            <person name="Shibata M."/>
            <person name="Shimokawa T."/>
            <person name="Song J."/>
            <person name="Takazaki Y."/>
            <person name="Terasawa K."/>
            <person name="Tsugane M."/>
            <person name="Tsuji K."/>
            <person name="Ueda S."/>
            <person name="Waki K."/>
            <person name="Yamagata H."/>
            <person name="Yamamoto M."/>
            <person name="Yamamoto S."/>
            <person name="Yamane H."/>
            <person name="Yoshiki S."/>
            <person name="Yoshihara R."/>
            <person name="Yukawa K."/>
            <person name="Zhong H."/>
            <person name="Yano M."/>
            <person name="Yuan Q."/>
            <person name="Ouyang S."/>
            <person name="Liu J."/>
            <person name="Jones K.M."/>
            <person name="Gansberger K."/>
            <person name="Moffat K."/>
            <person name="Hill J."/>
            <person name="Bera J."/>
            <person name="Fadrosh D."/>
            <person name="Jin S."/>
            <person name="Johri S."/>
            <person name="Kim M."/>
            <person name="Overton L."/>
            <person name="Reardon M."/>
            <person name="Tsitrin T."/>
            <person name="Vuong H."/>
            <person name="Weaver B."/>
            <person name="Ciecko A."/>
            <person name="Tallon L."/>
            <person name="Jackson J."/>
            <person name="Pai G."/>
            <person name="Aken S.V."/>
            <person name="Utterback T."/>
            <person name="Reidmuller S."/>
            <person name="Feldblyum T."/>
            <person name="Hsiao J."/>
            <person name="Zismann V."/>
            <person name="Iobst S."/>
            <person name="de Vazeille A.R."/>
            <person name="Buell C.R."/>
            <person name="Ying K."/>
            <person name="Li Y."/>
            <person name="Lu T."/>
            <person name="Huang Y."/>
            <person name="Zhao Q."/>
            <person name="Feng Q."/>
            <person name="Zhang L."/>
            <person name="Zhu J."/>
            <person name="Weng Q."/>
            <person name="Mu J."/>
            <person name="Lu Y."/>
            <person name="Fan D."/>
            <person name="Liu Y."/>
            <person name="Guan J."/>
            <person name="Zhang Y."/>
            <person name="Yu S."/>
            <person name="Liu X."/>
            <person name="Zhang Y."/>
            <person name="Hong G."/>
            <person name="Han B."/>
            <person name="Choisne N."/>
            <person name="Demange N."/>
            <person name="Orjeda G."/>
            <person name="Samain S."/>
            <person name="Cattolico L."/>
            <person name="Pelletier E."/>
            <person name="Couloux A."/>
            <person name="Segurens B."/>
            <person name="Wincker P."/>
            <person name="D'Hont A."/>
            <person name="Scarpelli C."/>
            <person name="Weissenbach J."/>
            <person name="Salanoubat M."/>
            <person name="Quetier F."/>
            <person name="Yu Y."/>
            <person name="Kim H.R."/>
            <person name="Rambo T."/>
            <person name="Currie J."/>
            <person name="Collura K."/>
            <person name="Luo M."/>
            <person name="Yang T."/>
            <person name="Ammiraju J.S.S."/>
            <person name="Engler F."/>
            <person name="Soderlund C."/>
            <person name="Wing R.A."/>
            <person name="Palmer L.E."/>
            <person name="de la Bastide M."/>
            <person name="Spiegel L."/>
            <person name="Nascimento L."/>
            <person name="Zutavern T."/>
            <person name="O'Shaughnessy A."/>
            <person name="Dike S."/>
            <person name="Dedhia N."/>
            <person name="Preston R."/>
            <person name="Balija V."/>
            <person name="McCombie W.R."/>
            <person name="Chow T."/>
            <person name="Chen H."/>
            <person name="Chung M."/>
            <person name="Chen C."/>
            <person name="Shaw J."/>
            <person name="Wu H."/>
            <person name="Hsiao K."/>
            <person name="Chao Y."/>
            <person name="Chu M."/>
            <person name="Cheng C."/>
            <person name="Hour A."/>
            <person name="Lee P."/>
            <person name="Lin S."/>
            <person name="Lin Y."/>
            <person name="Liou J."/>
            <person name="Liu S."/>
            <person name="Hsing Y."/>
            <person name="Raghuvanshi S."/>
            <person name="Mohanty A."/>
            <person name="Bharti A.K."/>
            <person name="Gaur A."/>
            <person name="Gupta V."/>
            <person name="Kumar D."/>
            <person name="Ravi V."/>
            <person name="Vij S."/>
            <person name="Kapur A."/>
            <person name="Khurana P."/>
            <person name="Khurana P."/>
            <person name="Khurana J.P."/>
            <person name="Tyagi A.K."/>
            <person name="Gaikwad K."/>
            <person name="Singh A."/>
            <person name="Dalal V."/>
            <person name="Srivastava S."/>
            <person name="Dixit A."/>
            <person name="Pal A.K."/>
            <person name="Ghazi I.A."/>
            <person name="Yadav M."/>
            <person name="Pandit A."/>
            <person name="Bhargava A."/>
            <person name="Sureshbabu K."/>
            <person name="Batra K."/>
            <person name="Sharma T.R."/>
            <person name="Mohapatra T."/>
            <person name="Singh N.K."/>
            <person name="Messing J."/>
            <person name="Nelson A.B."/>
            <person name="Fuks G."/>
            <person name="Kavchok S."/>
            <person name="Keizer G."/>
            <person name="Linton E."/>
            <person name="Llaca V."/>
            <person name="Song R."/>
            <person name="Tanyolac B."/>
            <person name="Young S."/>
            <person name="Ho-Il K."/>
            <person name="Hahn J.H."/>
            <person name="Sangsakoo G."/>
            <person name="Vanavichit A."/>
            <person name="de Mattos Luiz.A.T."/>
            <person name="Zimmer P.D."/>
            <person name="Malone G."/>
            <person name="Dellagostin O."/>
            <person name="de Oliveira A.C."/>
            <person name="Bevan M."/>
            <person name="Bancroft I."/>
            <person name="Minx P."/>
            <person name="Cordum H."/>
            <person name="Wilson R."/>
            <person name="Cheng Z."/>
            <person name="Jin W."/>
            <person name="Jiang J."/>
            <person name="Leong S.A."/>
            <person name="Iwama H."/>
            <person name="Gojobori T."/>
            <person name="Itoh T."/>
            <person name="Niimura Y."/>
            <person name="Fujii Y."/>
            <person name="Habara T."/>
            <person name="Sakai H."/>
            <person name="Sato Y."/>
            <person name="Wilson G."/>
            <person name="Kumar K."/>
            <person name="McCouch S."/>
            <person name="Juretic N."/>
            <person name="Hoen D."/>
            <person name="Wright S."/>
            <person name="Bruskiewich R."/>
            <person name="Bureau T."/>
            <person name="Miyao A."/>
            <person name="Hirochika H."/>
            <person name="Nishikawa T."/>
            <person name="Kadowaki K."/>
            <person name="Sugiura M."/>
            <person name="Burr B."/>
            <person name="Sasaki T."/>
        </authorList>
    </citation>
    <scope>NUCLEOTIDE SEQUENCE [LARGE SCALE GENOMIC DNA]</scope>
    <source>
        <strain evidence="3">cv. Nipponbare</strain>
    </source>
</reference>
<protein>
    <submittedName>
        <fullName evidence="2">Os11g0138300 protein</fullName>
    </submittedName>
</protein>
<evidence type="ECO:0000313" key="3">
    <source>
        <dbReference type="Proteomes" id="UP000059680"/>
    </source>
</evidence>